<evidence type="ECO:0000256" key="2">
    <source>
        <dbReference type="SAM" id="MobiDB-lite"/>
    </source>
</evidence>
<feature type="compositionally biased region" description="Basic and acidic residues" evidence="2">
    <location>
        <begin position="696"/>
        <end position="706"/>
    </location>
</feature>
<evidence type="ECO:0000256" key="1">
    <source>
        <dbReference type="SAM" id="Coils"/>
    </source>
</evidence>
<organism evidence="3 4">
    <name type="scientific">Paramuricea clavata</name>
    <name type="common">Red gorgonian</name>
    <name type="synonym">Violescent sea-whip</name>
    <dbReference type="NCBI Taxonomy" id="317549"/>
    <lineage>
        <taxon>Eukaryota</taxon>
        <taxon>Metazoa</taxon>
        <taxon>Cnidaria</taxon>
        <taxon>Anthozoa</taxon>
        <taxon>Octocorallia</taxon>
        <taxon>Malacalcyonacea</taxon>
        <taxon>Plexauridae</taxon>
        <taxon>Paramuricea</taxon>
    </lineage>
</organism>
<feature type="region of interest" description="Disordered" evidence="2">
    <location>
        <begin position="683"/>
        <end position="706"/>
    </location>
</feature>
<feature type="coiled-coil region" evidence="1">
    <location>
        <begin position="526"/>
        <end position="567"/>
    </location>
</feature>
<name>A0A6S7HJC8_PARCT</name>
<protein>
    <submittedName>
        <fullName evidence="3">Uncharacterized protein</fullName>
    </submittedName>
</protein>
<dbReference type="AlphaFoldDB" id="A0A6S7HJC8"/>
<evidence type="ECO:0000313" key="4">
    <source>
        <dbReference type="Proteomes" id="UP001152795"/>
    </source>
</evidence>
<dbReference type="OrthoDB" id="9992654at2759"/>
<keyword evidence="1" id="KW-0175">Coiled coil</keyword>
<reference evidence="3" key="1">
    <citation type="submission" date="2020-04" db="EMBL/GenBank/DDBJ databases">
        <authorList>
            <person name="Alioto T."/>
            <person name="Alioto T."/>
            <person name="Gomez Garrido J."/>
        </authorList>
    </citation>
    <scope>NUCLEOTIDE SEQUENCE</scope>
    <source>
        <strain evidence="3">A484AB</strain>
    </source>
</reference>
<dbReference type="Proteomes" id="UP001152795">
    <property type="component" value="Unassembled WGS sequence"/>
</dbReference>
<keyword evidence="4" id="KW-1185">Reference proteome</keyword>
<proteinExistence type="predicted"/>
<dbReference type="EMBL" id="CACRXK020002779">
    <property type="protein sequence ID" value="CAB3996010.1"/>
    <property type="molecule type" value="Genomic_DNA"/>
</dbReference>
<evidence type="ECO:0000313" key="3">
    <source>
        <dbReference type="EMBL" id="CAB3996010.1"/>
    </source>
</evidence>
<gene>
    <name evidence="3" type="ORF">PACLA_8A005870</name>
</gene>
<comment type="caution">
    <text evidence="3">The sequence shown here is derived from an EMBL/GenBank/DDBJ whole genome shotgun (WGS) entry which is preliminary data.</text>
</comment>
<accession>A0A6S7HJC8</accession>
<sequence>MLPSIISGFTIFNPRIRVLWQRTGDEDNAGSKSLAFAATTSLFYQSEVELALIQNGEKTAVVAGFAVEAKSISEISFLSSLHLSDLAVVYVSQRIPISPYEFLNPSFKRYIQGGSDGEPEFQGITIYARFVPKADNMLGHMLRKGVEQDSELKSEEGKEPEIIVKISFPALIFELEVKLGSEGLQIGSISGWRFTYMKLIISKQLIGLSLKCKINLDSKNPDSIDSTFTGQVSFTFTGTITISLLWEGEWNNPFRISKRLTVRRLGLALGINVVDLVPSFGITGAISVKVPSAAGKDPIDVNLTLCIDPSTPDKTVFELHFTRLLLEDVINLFAGHPVSLPQKLAEVGFPDEVQIYFSLAGNPDCFGKRYDPGVEIHGTLQIPFLKIRARIDLSIALPPAPFRLDANLELDPIIYLGGVLKVVDADTDTKGAHLKMHITEKLSDLMIDGSCRIEIFGAMISVKLQINSQKFFFDGKLNLWNLFQVYLLVDISMVNKTTSVHVVGEMQNDLFAKIKQKATQVIRAGAREINAKIEGAVQKIDHAKDEVNSLQNSINYHGQKIEEAKRECRKAPWYKKYICVATAGKLIYHGGIIAGLEIARVAADAVLDAAKFFLKGVQDVIKVGAEVITSLVNAALSIIDIRYVRFEVQMDGVTKMFDFKAEIEILGKWTFTPHFHIDFSSSESANEGIDSAGESIGKDTMDQVKK</sequence>